<gene>
    <name evidence="1" type="ORF">UFOPK1808_00401</name>
</gene>
<protein>
    <submittedName>
        <fullName evidence="1">Unannotated protein</fullName>
    </submittedName>
</protein>
<organism evidence="1">
    <name type="scientific">freshwater metagenome</name>
    <dbReference type="NCBI Taxonomy" id="449393"/>
    <lineage>
        <taxon>unclassified sequences</taxon>
        <taxon>metagenomes</taxon>
        <taxon>ecological metagenomes</taxon>
    </lineage>
</organism>
<name>A0A6J6G265_9ZZZZ</name>
<dbReference type="EMBL" id="CAEZUL010000029">
    <property type="protein sequence ID" value="CAB4595277.1"/>
    <property type="molecule type" value="Genomic_DNA"/>
</dbReference>
<evidence type="ECO:0000313" key="1">
    <source>
        <dbReference type="EMBL" id="CAB4595277.1"/>
    </source>
</evidence>
<sequence length="78" mass="8154">MVAGVCALVFVTQRLQLIASIQRDADAVVLAYVSHGAADAQRLAAYLHVEIVATEETDGMVTITVRNGSLTSVASASH</sequence>
<accession>A0A6J6G265</accession>
<proteinExistence type="predicted"/>
<reference evidence="1" key="1">
    <citation type="submission" date="2020-05" db="EMBL/GenBank/DDBJ databases">
        <authorList>
            <person name="Chiriac C."/>
            <person name="Salcher M."/>
            <person name="Ghai R."/>
            <person name="Kavagutti S V."/>
        </authorList>
    </citation>
    <scope>NUCLEOTIDE SEQUENCE</scope>
</reference>
<dbReference type="AlphaFoldDB" id="A0A6J6G265"/>